<feature type="compositionally biased region" description="Basic and acidic residues" evidence="1">
    <location>
        <begin position="674"/>
        <end position="739"/>
    </location>
</feature>
<accession>A0A117ICL5</accession>
<feature type="region of interest" description="Disordered" evidence="1">
    <location>
        <begin position="636"/>
        <end position="806"/>
    </location>
</feature>
<keyword evidence="2" id="KW-0449">Lipoprotein</keyword>
<evidence type="ECO:0000256" key="1">
    <source>
        <dbReference type="SAM" id="MobiDB-lite"/>
    </source>
</evidence>
<feature type="compositionally biased region" description="Low complexity" evidence="1">
    <location>
        <begin position="740"/>
        <end position="752"/>
    </location>
</feature>
<comment type="caution">
    <text evidence="2">The sequence shown here is derived from an EMBL/GenBank/DDBJ whole genome shotgun (WGS) entry which is preliminary data.</text>
</comment>
<name>A0A117ICL5_MYCCR</name>
<keyword evidence="3" id="KW-1185">Reference proteome</keyword>
<organism evidence="2 3">
    <name type="scientific">Mycolicibacterium canariasense</name>
    <name type="common">Mycobacterium canariasense</name>
    <dbReference type="NCBI Taxonomy" id="228230"/>
    <lineage>
        <taxon>Bacteria</taxon>
        <taxon>Bacillati</taxon>
        <taxon>Actinomycetota</taxon>
        <taxon>Actinomycetes</taxon>
        <taxon>Mycobacteriales</taxon>
        <taxon>Mycobacteriaceae</taxon>
        <taxon>Mycolicibacterium</taxon>
    </lineage>
</organism>
<dbReference type="AlphaFoldDB" id="A0A117ICL5"/>
<evidence type="ECO:0000313" key="3">
    <source>
        <dbReference type="Proteomes" id="UP000069443"/>
    </source>
</evidence>
<dbReference type="Proteomes" id="UP000069443">
    <property type="component" value="Unassembled WGS sequence"/>
</dbReference>
<evidence type="ECO:0000313" key="2">
    <source>
        <dbReference type="EMBL" id="GAS99752.1"/>
    </source>
</evidence>
<sequence>MGNHRAVTERTRRLAVVGAATVTATALTVGAAAPQPLQPRPELRLVHDQPLHLAASTSLFPPPGVLSDITGGLGNSAYNAAQDLYAAIANALVNRVSVPALTGGLNINISDILDKIPLDLLDQVLGAVKINLGSLLDGALGSVVSGALIPVLDAIGLTDSSGNVTLSALLGLLGLDLSNIVDLANLDIPGVNVITPGPAFGLLKMLGVDIGWTPGTPNAVAQAINSTPYLDISGDGLLDIVFERASDVIDGLGPILGAPLQLLVNTLHAVTDALPLELLNITDVRIPIVAGIGLGAFATGAAYPKILAELAKQPGGTQSGDHPLVGNFTVLPMVLLNNLGRANGGMFSRFYPLGDLLGIDLLAPDTAATHSGGLPLLNTGLAVGGANVLPVKIDATVQYQPFSDFAAWPNPFTLANNLMAGTVGASYILRGLTLDTVLEQVGDAVGDVVGNITAGNPLALNIYLTLPAATLPLLEPLYLTGDVLNAVSFGTLGTFPIRLANALAPALTSLVNLGYTDVVRNPDGTYTRTLTDAATPTPFFSFPHVNPGQVVNDVIKSLVNGFQKEFFSGHPTAAPPNVIDELVKLVKGITSGSLAKELTKAATDAANAGLAAAGLDKADALPTAGAQTVTLAATTADEATSTGKHAAPVGTPVPEDSGNEPRHAASEDATATPDTEKSDTEKSDTETDTAKTDTDEADTDKTDTDKTDTAKTDTDKTETDKTDTTKSGTEKSDTAKTDTTKAGTPTAQTTPKPKAKKQDPLSNAVRDITRALHPKKKPAAADSETKAGARSTTTKKADAGSTGEAA</sequence>
<gene>
    <name evidence="2" type="ORF">RMCC_6717</name>
</gene>
<reference evidence="3" key="2">
    <citation type="submission" date="2016-02" db="EMBL/GenBank/DDBJ databases">
        <title>Draft genome sequence of five rapidly growing Mycobacterium species.</title>
        <authorList>
            <person name="Katahira K."/>
            <person name="Gotou Y."/>
            <person name="Iida K."/>
            <person name="Ogura Y."/>
            <person name="Hayashi T."/>
        </authorList>
    </citation>
    <scope>NUCLEOTIDE SEQUENCE [LARGE SCALE GENOMIC DNA]</scope>
    <source>
        <strain evidence="3">JCM15298</strain>
    </source>
</reference>
<protein>
    <submittedName>
        <fullName evidence="2">Putative lipoprotein</fullName>
    </submittedName>
</protein>
<reference evidence="3" key="1">
    <citation type="journal article" date="2016" name="Genome Announc.">
        <title>Draft Genome Sequences of Five Rapidly Growing Mycobacterium Species, M. thermoresistibile, M. fortuitum subsp. acetamidolyticum, M. canariasense, M. brisbanense, and M. novocastrense.</title>
        <authorList>
            <person name="Katahira K."/>
            <person name="Ogura Y."/>
            <person name="Gotoh Y."/>
            <person name="Hayashi T."/>
        </authorList>
    </citation>
    <scope>NUCLEOTIDE SEQUENCE [LARGE SCALE GENOMIC DNA]</scope>
    <source>
        <strain evidence="3">JCM15298</strain>
    </source>
</reference>
<dbReference type="EMBL" id="BCSY01000137">
    <property type="protein sequence ID" value="GAS99752.1"/>
    <property type="molecule type" value="Genomic_DNA"/>
</dbReference>
<proteinExistence type="predicted"/>
<dbReference type="STRING" id="228230.RMCC_6717"/>